<dbReference type="KEGG" id="ssan:NX02_16040"/>
<dbReference type="HOGENOM" id="CLU_775746_0_0_5"/>
<gene>
    <name evidence="2" type="ORF">NX02_16040</name>
</gene>
<dbReference type="Gene3D" id="2.115.10.20">
    <property type="entry name" value="Glycosyl hydrolase domain, family 43"/>
    <property type="match status" value="2"/>
</dbReference>
<protein>
    <recommendedName>
        <fullName evidence="4">Glycosyl hydrolase family 32 N-terminal domain-containing protein</fullName>
    </recommendedName>
</protein>
<accession>W0AF12</accession>
<sequence>MGVADRLKIGKYREKIVAKAFRLIVAAALGMSALPGPAAAQNYKLDPRDANFSERLTVVDESTAPVIGPDHAGLAGNRSGFETGVTVKVDGVYHLFVGEMFGRPHLDLRIAHWTSKDAIDWTRDTTIVSSDPARSATNFNAENWVQAIIFDEKSKRWNLFYVSYRGGSPEHGEALNMDYEGAIHRAVADRPGKAGINGRFTDAGVVMKPDIHSTRWEGQQGVDSFFPYPVGDKWVALHGSHNHIPPSPWLVGVATADSLDSTDWKRVPSEQPSPIEDLFIENPIVSKLPNGNYMAVYDVNNYPNQADVAPKPANSIGYSVSRDGIRWHQGRALVVQTRPDSSWSADVRTPMGLVPEDDGSYTLLYAAKMVDKPFWAVGRVRVRLTEK</sequence>
<keyword evidence="3" id="KW-1185">Reference proteome</keyword>
<dbReference type="EMBL" id="CP006644">
    <property type="protein sequence ID" value="AHE54888.1"/>
    <property type="molecule type" value="Genomic_DNA"/>
</dbReference>
<dbReference type="InterPro" id="IPR023296">
    <property type="entry name" value="Glyco_hydro_beta-prop_sf"/>
</dbReference>
<dbReference type="SUPFAM" id="SSF75005">
    <property type="entry name" value="Arabinanase/levansucrase/invertase"/>
    <property type="match status" value="1"/>
</dbReference>
<dbReference type="Proteomes" id="UP000018851">
    <property type="component" value="Chromosome"/>
</dbReference>
<dbReference type="eggNOG" id="ENOG5032QWK">
    <property type="taxonomic scope" value="Bacteria"/>
</dbReference>
<feature type="chain" id="PRO_5004785336" description="Glycosyl hydrolase family 32 N-terminal domain-containing protein" evidence="1">
    <location>
        <begin position="41"/>
        <end position="387"/>
    </location>
</feature>
<evidence type="ECO:0000256" key="1">
    <source>
        <dbReference type="SAM" id="SignalP"/>
    </source>
</evidence>
<evidence type="ECO:0008006" key="4">
    <source>
        <dbReference type="Google" id="ProtNLM"/>
    </source>
</evidence>
<evidence type="ECO:0000313" key="2">
    <source>
        <dbReference type="EMBL" id="AHE54888.1"/>
    </source>
</evidence>
<keyword evidence="1" id="KW-0732">Signal</keyword>
<evidence type="ECO:0000313" key="3">
    <source>
        <dbReference type="Proteomes" id="UP000018851"/>
    </source>
</evidence>
<dbReference type="AlphaFoldDB" id="W0AF12"/>
<proteinExistence type="predicted"/>
<reference evidence="2 3" key="1">
    <citation type="submission" date="2013-07" db="EMBL/GenBank/DDBJ databases">
        <title>Completed genome of Sphingomonas sanxanigenens NX02.</title>
        <authorList>
            <person name="Ma T."/>
            <person name="Huang H."/>
            <person name="Wu M."/>
            <person name="Li X."/>
            <person name="Li G."/>
        </authorList>
    </citation>
    <scope>NUCLEOTIDE SEQUENCE [LARGE SCALE GENOMIC DNA]</scope>
    <source>
        <strain evidence="2 3">NX02</strain>
    </source>
</reference>
<name>W0AF12_9SPHN</name>
<feature type="signal peptide" evidence="1">
    <location>
        <begin position="1"/>
        <end position="40"/>
    </location>
</feature>
<dbReference type="PATRIC" id="fig|1123269.5.peg.3138"/>
<organism evidence="2 3">
    <name type="scientific">Sphingomonas sanxanigenens DSM 19645 = NX02</name>
    <dbReference type="NCBI Taxonomy" id="1123269"/>
    <lineage>
        <taxon>Bacteria</taxon>
        <taxon>Pseudomonadati</taxon>
        <taxon>Pseudomonadota</taxon>
        <taxon>Alphaproteobacteria</taxon>
        <taxon>Sphingomonadales</taxon>
        <taxon>Sphingomonadaceae</taxon>
        <taxon>Sphingomonas</taxon>
    </lineage>
</organism>